<dbReference type="Pfam" id="PF00265">
    <property type="entry name" value="TK"/>
    <property type="match status" value="1"/>
</dbReference>
<evidence type="ECO:0000256" key="1">
    <source>
        <dbReference type="ARBA" id="ARBA00007587"/>
    </source>
</evidence>
<evidence type="ECO:0000256" key="5">
    <source>
        <dbReference type="ARBA" id="ARBA00022741"/>
    </source>
</evidence>
<keyword evidence="8" id="KW-0963">Cytoplasm</keyword>
<organism evidence="11 12">
    <name type="scientific">Brachybacterium fresconis</name>
    <dbReference type="NCBI Taxonomy" id="173363"/>
    <lineage>
        <taxon>Bacteria</taxon>
        <taxon>Bacillati</taxon>
        <taxon>Actinomycetota</taxon>
        <taxon>Actinomycetes</taxon>
        <taxon>Micrococcales</taxon>
        <taxon>Dermabacteraceae</taxon>
        <taxon>Brachybacterium</taxon>
    </lineage>
</organism>
<dbReference type="Gene3D" id="3.30.60.20">
    <property type="match status" value="1"/>
</dbReference>
<keyword evidence="8" id="KW-0479">Metal-binding</keyword>
<dbReference type="EC" id="2.7.1.21" evidence="2 8"/>
<evidence type="ECO:0000256" key="2">
    <source>
        <dbReference type="ARBA" id="ARBA00012118"/>
    </source>
</evidence>
<proteinExistence type="inferred from homology"/>
<dbReference type="PANTHER" id="PTHR11441">
    <property type="entry name" value="THYMIDINE KINASE"/>
    <property type="match status" value="1"/>
</dbReference>
<keyword evidence="7 8" id="KW-0067">ATP-binding</keyword>
<dbReference type="PIRSF" id="PIRSF035805">
    <property type="entry name" value="TK_cell"/>
    <property type="match status" value="1"/>
</dbReference>
<feature type="binding site" evidence="8">
    <location>
        <position position="186"/>
    </location>
    <ligand>
        <name>Zn(2+)</name>
        <dbReference type="ChEBI" id="CHEBI:29105"/>
    </ligand>
</feature>
<keyword evidence="12" id="KW-1185">Reference proteome</keyword>
<comment type="subcellular location">
    <subcellularLocation>
        <location evidence="8">Cytoplasm</location>
    </subcellularLocation>
</comment>
<feature type="active site" description="Proton acceptor" evidence="8">
    <location>
        <position position="89"/>
    </location>
</feature>
<dbReference type="HAMAP" id="MF_00124">
    <property type="entry name" value="Thymidine_kinase"/>
    <property type="match status" value="1"/>
</dbReference>
<dbReference type="EMBL" id="JAGIOC010000001">
    <property type="protein sequence ID" value="MBP2408359.1"/>
    <property type="molecule type" value="Genomic_DNA"/>
</dbReference>
<dbReference type="PANTHER" id="PTHR11441:SF0">
    <property type="entry name" value="THYMIDINE KINASE, CYTOSOLIC"/>
    <property type="match status" value="1"/>
</dbReference>
<reference evidence="11 12" key="1">
    <citation type="submission" date="2021-03" db="EMBL/GenBank/DDBJ databases">
        <title>Sequencing the genomes of 1000 actinobacteria strains.</title>
        <authorList>
            <person name="Klenk H.-P."/>
        </authorList>
    </citation>
    <scope>NUCLEOTIDE SEQUENCE [LARGE SCALE GENOMIC DNA]</scope>
    <source>
        <strain evidence="11 12">DSM 14564</strain>
    </source>
</reference>
<sequence length="196" mass="21035">MRTGEAGRLHVIAGPMFAGKTEELLRRVHRARLAGLQVEVVGHRLDDRGGPERLSTHIGRTVPARMLETADAVLEVLEGRAPDLVAIDEAQFFGPRIIPVIEQLLTAGIQVEVAGLCVTYDGGPFEPVPSLMAQAEEVVKLTAVCSVCGADAAFHIRLLADGGDALRATAEQIGGSESYQARCRAHRLTDRPDRPS</sequence>
<keyword evidence="8" id="KW-0862">Zinc</keyword>
<name>A0ABS4YHX8_9MICO</name>
<evidence type="ECO:0000313" key="11">
    <source>
        <dbReference type="EMBL" id="MBP2408359.1"/>
    </source>
</evidence>
<feature type="binding site" evidence="8">
    <location>
        <position position="183"/>
    </location>
    <ligand>
        <name>Zn(2+)</name>
        <dbReference type="ChEBI" id="CHEBI:29105"/>
    </ligand>
</feature>
<accession>A0ABS4YHX8</accession>
<feature type="binding site" evidence="8">
    <location>
        <begin position="88"/>
        <end position="91"/>
    </location>
    <ligand>
        <name>ATP</name>
        <dbReference type="ChEBI" id="CHEBI:30616"/>
    </ligand>
</feature>
<evidence type="ECO:0000313" key="12">
    <source>
        <dbReference type="Proteomes" id="UP000698222"/>
    </source>
</evidence>
<evidence type="ECO:0000256" key="3">
    <source>
        <dbReference type="ARBA" id="ARBA00022634"/>
    </source>
</evidence>
<gene>
    <name evidence="8" type="primary">tdk</name>
    <name evidence="11" type="ORF">JOF44_001262</name>
</gene>
<evidence type="ECO:0000256" key="4">
    <source>
        <dbReference type="ARBA" id="ARBA00022679"/>
    </source>
</evidence>
<comment type="caution">
    <text evidence="11">The sequence shown here is derived from an EMBL/GenBank/DDBJ whole genome shotgun (WGS) entry which is preliminary data.</text>
</comment>
<dbReference type="Gene3D" id="3.40.50.300">
    <property type="entry name" value="P-loop containing nucleotide triphosphate hydrolases"/>
    <property type="match status" value="1"/>
</dbReference>
<evidence type="ECO:0000256" key="9">
    <source>
        <dbReference type="RuleBase" id="RU000544"/>
    </source>
</evidence>
<keyword evidence="3 8" id="KW-0237">DNA synthesis</keyword>
<dbReference type="Proteomes" id="UP000698222">
    <property type="component" value="Unassembled WGS sequence"/>
</dbReference>
<keyword evidence="6 8" id="KW-0418">Kinase</keyword>
<dbReference type="GO" id="GO:0004797">
    <property type="term" value="F:thymidine kinase activity"/>
    <property type="evidence" value="ECO:0007669"/>
    <property type="project" value="UniProtKB-EC"/>
</dbReference>
<dbReference type="InterPro" id="IPR001267">
    <property type="entry name" value="Thymidine_kinase"/>
</dbReference>
<evidence type="ECO:0000256" key="8">
    <source>
        <dbReference type="HAMAP-Rule" id="MF_00124"/>
    </source>
</evidence>
<feature type="binding site" evidence="8">
    <location>
        <begin position="14"/>
        <end position="21"/>
    </location>
    <ligand>
        <name>ATP</name>
        <dbReference type="ChEBI" id="CHEBI:30616"/>
    </ligand>
</feature>
<feature type="binding site" evidence="8">
    <location>
        <position position="145"/>
    </location>
    <ligand>
        <name>Zn(2+)</name>
        <dbReference type="ChEBI" id="CHEBI:29105"/>
    </ligand>
</feature>
<comment type="similarity">
    <text evidence="1 8 10">Belongs to the thymidine kinase family.</text>
</comment>
<feature type="binding site" evidence="8">
    <location>
        <position position="148"/>
    </location>
    <ligand>
        <name>Zn(2+)</name>
        <dbReference type="ChEBI" id="CHEBI:29105"/>
    </ligand>
</feature>
<dbReference type="InterPro" id="IPR027417">
    <property type="entry name" value="P-loop_NTPase"/>
</dbReference>
<dbReference type="RefSeq" id="WP_209888744.1">
    <property type="nucleotide sequence ID" value="NZ_BAAAJV010000029.1"/>
</dbReference>
<evidence type="ECO:0000256" key="10">
    <source>
        <dbReference type="RuleBase" id="RU004165"/>
    </source>
</evidence>
<comment type="subunit">
    <text evidence="8">Homotetramer.</text>
</comment>
<evidence type="ECO:0000256" key="6">
    <source>
        <dbReference type="ARBA" id="ARBA00022777"/>
    </source>
</evidence>
<keyword evidence="5 8" id="KW-0547">Nucleotide-binding</keyword>
<comment type="catalytic activity">
    <reaction evidence="8 9">
        <text>thymidine + ATP = dTMP + ADP + H(+)</text>
        <dbReference type="Rhea" id="RHEA:19129"/>
        <dbReference type="ChEBI" id="CHEBI:15378"/>
        <dbReference type="ChEBI" id="CHEBI:17748"/>
        <dbReference type="ChEBI" id="CHEBI:30616"/>
        <dbReference type="ChEBI" id="CHEBI:63528"/>
        <dbReference type="ChEBI" id="CHEBI:456216"/>
        <dbReference type="EC" id="2.7.1.21"/>
    </reaction>
</comment>
<dbReference type="SUPFAM" id="SSF52540">
    <property type="entry name" value="P-loop containing nucleoside triphosphate hydrolases"/>
    <property type="match status" value="1"/>
</dbReference>
<protein>
    <recommendedName>
        <fullName evidence="2 8">Thymidine kinase</fullName>
        <ecNumber evidence="2 8">2.7.1.21</ecNumber>
    </recommendedName>
</protein>
<keyword evidence="4 8" id="KW-0808">Transferase</keyword>
<dbReference type="SUPFAM" id="SSF57716">
    <property type="entry name" value="Glucocorticoid receptor-like (DNA-binding domain)"/>
    <property type="match status" value="1"/>
</dbReference>
<evidence type="ECO:0000256" key="7">
    <source>
        <dbReference type="ARBA" id="ARBA00022840"/>
    </source>
</evidence>